<organism evidence="1 2">
    <name type="scientific">Pangasius djambal</name>
    <dbReference type="NCBI Taxonomy" id="1691987"/>
    <lineage>
        <taxon>Eukaryota</taxon>
        <taxon>Metazoa</taxon>
        <taxon>Chordata</taxon>
        <taxon>Craniata</taxon>
        <taxon>Vertebrata</taxon>
        <taxon>Euteleostomi</taxon>
        <taxon>Actinopterygii</taxon>
        <taxon>Neopterygii</taxon>
        <taxon>Teleostei</taxon>
        <taxon>Ostariophysi</taxon>
        <taxon>Siluriformes</taxon>
        <taxon>Pangasiidae</taxon>
        <taxon>Pangasius</taxon>
    </lineage>
</organism>
<name>A0ACC5Z217_9TELE</name>
<comment type="caution">
    <text evidence="1">The sequence shown here is derived from an EMBL/GenBank/DDBJ whole genome shotgun (WGS) entry which is preliminary data.</text>
</comment>
<keyword evidence="2" id="KW-1185">Reference proteome</keyword>
<evidence type="ECO:0000313" key="2">
    <source>
        <dbReference type="Proteomes" id="UP000830395"/>
    </source>
</evidence>
<gene>
    <name evidence="1" type="ORF">PDJAM_G00074880</name>
</gene>
<proteinExistence type="predicted"/>
<evidence type="ECO:0000313" key="1">
    <source>
        <dbReference type="EMBL" id="MCJ8741798.1"/>
    </source>
</evidence>
<protein>
    <submittedName>
        <fullName evidence="1">Uncharacterized protein</fullName>
    </submittedName>
</protein>
<accession>A0ACC5Z217</accession>
<reference evidence="1" key="1">
    <citation type="submission" date="2020-02" db="EMBL/GenBank/DDBJ databases">
        <title>Genome sequencing of the panga catfish, Pangasius djambal.</title>
        <authorList>
            <person name="Wen M."/>
            <person name="Zahm M."/>
            <person name="Roques C."/>
            <person name="Cabau C."/>
            <person name="Klopp C."/>
            <person name="Donnadieu C."/>
            <person name="Jouanno E."/>
            <person name="Avarre J.-C."/>
            <person name="Campet M."/>
            <person name="Ha T."/>
            <person name="Dugue R."/>
            <person name="Lampietro C."/>
            <person name="Louis A."/>
            <person name="Herpin A."/>
            <person name="Echchiki A."/>
            <person name="Berthelot C."/>
            <person name="Parey E."/>
            <person name="Roest-Crollius H."/>
            <person name="Braasch I."/>
            <person name="Postlethwait J.H."/>
            <person name="Bobe J."/>
            <person name="Montfort J."/>
            <person name="Bouchez O."/>
            <person name="Begum T."/>
            <person name="Schartl M."/>
            <person name="Gustiano R."/>
            <person name="Guiguen Y."/>
        </authorList>
    </citation>
    <scope>NUCLEOTIDE SEQUENCE</scope>
    <source>
        <strain evidence="1">Pdj_M5554</strain>
    </source>
</reference>
<dbReference type="Proteomes" id="UP000830395">
    <property type="component" value="Chromosome 16"/>
</dbReference>
<sequence length="73" mass="8596">MLPRQRTAVRYIRSLPVQRFRSAINAEIIQEECKLQFIQPNHIRWNSVYNAAERVLQILKEQGEASLRKAKSC</sequence>
<dbReference type="EMBL" id="CM040990">
    <property type="protein sequence ID" value="MCJ8741798.1"/>
    <property type="molecule type" value="Genomic_DNA"/>
</dbReference>